<feature type="domain" description="Aldehyde dehydrogenase" evidence="7">
    <location>
        <begin position="7"/>
        <end position="397"/>
    </location>
</feature>
<dbReference type="PANTHER" id="PTHR43570">
    <property type="entry name" value="ALDEHYDE DEHYDROGENASE"/>
    <property type="match status" value="1"/>
</dbReference>
<evidence type="ECO:0000256" key="3">
    <source>
        <dbReference type="PIRNR" id="PIRNR036492"/>
    </source>
</evidence>
<evidence type="ECO:0000256" key="2">
    <source>
        <dbReference type="ARBA" id="ARBA00023002"/>
    </source>
</evidence>
<evidence type="ECO:0000313" key="9">
    <source>
        <dbReference type="Proteomes" id="UP000190389"/>
    </source>
</evidence>
<gene>
    <name evidence="8" type="ORF">SAMN02745154_00518</name>
</gene>
<dbReference type="PROSITE" id="PS00687">
    <property type="entry name" value="ALDEHYDE_DEHYDR_GLU"/>
    <property type="match status" value="1"/>
</dbReference>
<dbReference type="EMBL" id="FUXF01000019">
    <property type="protein sequence ID" value="SJZ57136.1"/>
    <property type="molecule type" value="Genomic_DNA"/>
</dbReference>
<dbReference type="Pfam" id="PF00171">
    <property type="entry name" value="Aldedh"/>
    <property type="match status" value="1"/>
</dbReference>
<keyword evidence="2 3" id="KW-0560">Oxidoreductase</keyword>
<organism evidence="8 9">
    <name type="scientific">Mycoplasmopsis verecunda</name>
    <dbReference type="NCBI Taxonomy" id="171291"/>
    <lineage>
        <taxon>Bacteria</taxon>
        <taxon>Bacillati</taxon>
        <taxon>Mycoplasmatota</taxon>
        <taxon>Mycoplasmoidales</taxon>
        <taxon>Metamycoplasmataceae</taxon>
        <taxon>Mycoplasmopsis</taxon>
    </lineage>
</organism>
<name>A0A1T4LR87_9BACT</name>
<dbReference type="GO" id="GO:0006081">
    <property type="term" value="P:aldehyde metabolic process"/>
    <property type="evidence" value="ECO:0007669"/>
    <property type="project" value="InterPro"/>
</dbReference>
<keyword evidence="9" id="KW-1185">Reference proteome</keyword>
<protein>
    <recommendedName>
        <fullName evidence="3">Aldehyde dehydrogenase</fullName>
    </recommendedName>
</protein>
<dbReference type="PANTHER" id="PTHR43570:SF16">
    <property type="entry name" value="ALDEHYDE DEHYDROGENASE TYPE III, ISOFORM Q"/>
    <property type="match status" value="1"/>
</dbReference>
<dbReference type="Proteomes" id="UP000190389">
    <property type="component" value="Unassembled WGS sequence"/>
</dbReference>
<dbReference type="GO" id="GO:0004029">
    <property type="term" value="F:aldehyde dehydrogenase (NAD+) activity"/>
    <property type="evidence" value="ECO:0007669"/>
    <property type="project" value="TreeGrafter"/>
</dbReference>
<dbReference type="AlphaFoldDB" id="A0A1T4LR87"/>
<dbReference type="Gene3D" id="3.40.309.10">
    <property type="entry name" value="Aldehyde Dehydrogenase, Chain A, domain 2"/>
    <property type="match status" value="1"/>
</dbReference>
<dbReference type="GO" id="GO:0005737">
    <property type="term" value="C:cytoplasm"/>
    <property type="evidence" value="ECO:0007669"/>
    <property type="project" value="TreeGrafter"/>
</dbReference>
<dbReference type="InterPro" id="IPR016161">
    <property type="entry name" value="Ald_DH/histidinol_DH"/>
</dbReference>
<feature type="active site" evidence="4 5">
    <location>
        <position position="190"/>
    </location>
</feature>
<feature type="active site" evidence="4">
    <location>
        <position position="224"/>
    </location>
</feature>
<evidence type="ECO:0000256" key="6">
    <source>
        <dbReference type="RuleBase" id="RU003345"/>
    </source>
</evidence>
<comment type="similarity">
    <text evidence="1 3 6">Belongs to the aldehyde dehydrogenase family.</text>
</comment>
<dbReference type="InterPro" id="IPR015590">
    <property type="entry name" value="Aldehyde_DH_dom"/>
</dbReference>
<evidence type="ECO:0000256" key="4">
    <source>
        <dbReference type="PIRSR" id="PIRSR036492-1"/>
    </source>
</evidence>
<dbReference type="InterPro" id="IPR016163">
    <property type="entry name" value="Ald_DH_C"/>
</dbReference>
<proteinExistence type="inferred from homology"/>
<sequence length="438" mass="49958">MKTKVIKNTLKKLKNEIFAKKEEIYKALAQDLNKSINEVELTEILPIINEINYYLRNLNKWAKPKKVSTPLSLAFGKSYIYHKPYGTVVILTPWNYPFNLSFIPIINAYGAGNNVLIKLPERVPNTSQVISNIIKSVFQNNEVDIINGGVEEINQAIDNKADFVFFTGSQRVGNLVYQRASKKMIPCILELGGKNPTIITSTANIKSAAWNILFSKIMNAGQTCLAPDHLYIHSSIKEQFIKEINESLNLLLSKNLDEKQLARVVDGSMEQRLINFNSNLFSPEVLQKLSIIEINENDKLMSEEIFGPILPYMIFDDLDKLVEQKLMDKEKPLAIYLYSNNKKDFELIQNTLDTGSLIINSNSKFIYNSKLPFGGIKQSGIGRYHGKTGFETFSYEQIVYKGSKIQFISSEKMTDILISKEPHWIIKLINKLKKSFNH</sequence>
<evidence type="ECO:0000259" key="7">
    <source>
        <dbReference type="Pfam" id="PF00171"/>
    </source>
</evidence>
<dbReference type="STRING" id="171291.SAMN02745154_00518"/>
<dbReference type="InterPro" id="IPR029510">
    <property type="entry name" value="Ald_DH_CS_GLU"/>
</dbReference>
<dbReference type="InterPro" id="IPR012394">
    <property type="entry name" value="Aldehyde_DH_NAD(P)"/>
</dbReference>
<accession>A0A1T4LR87</accession>
<dbReference type="InterPro" id="IPR016162">
    <property type="entry name" value="Ald_DH_N"/>
</dbReference>
<dbReference type="RefSeq" id="WP_078747234.1">
    <property type="nucleotide sequence ID" value="NZ_CP137850.1"/>
</dbReference>
<reference evidence="9" key="1">
    <citation type="submission" date="2017-02" db="EMBL/GenBank/DDBJ databases">
        <authorList>
            <person name="Varghese N."/>
            <person name="Submissions S."/>
        </authorList>
    </citation>
    <scope>NUCLEOTIDE SEQUENCE [LARGE SCALE GENOMIC DNA]</scope>
    <source>
        <strain evidence="9">ATCC 27862</strain>
    </source>
</reference>
<evidence type="ECO:0000256" key="1">
    <source>
        <dbReference type="ARBA" id="ARBA00009986"/>
    </source>
</evidence>
<dbReference type="SUPFAM" id="SSF53720">
    <property type="entry name" value="ALDH-like"/>
    <property type="match status" value="1"/>
</dbReference>
<dbReference type="OrthoDB" id="9762913at2"/>
<dbReference type="Gene3D" id="3.40.605.10">
    <property type="entry name" value="Aldehyde Dehydrogenase, Chain A, domain 1"/>
    <property type="match status" value="1"/>
</dbReference>
<evidence type="ECO:0000313" key="8">
    <source>
        <dbReference type="EMBL" id="SJZ57136.1"/>
    </source>
</evidence>
<evidence type="ECO:0000256" key="5">
    <source>
        <dbReference type="PROSITE-ProRule" id="PRU10007"/>
    </source>
</evidence>
<dbReference type="PIRSF" id="PIRSF036492">
    <property type="entry name" value="ALDH"/>
    <property type="match status" value="1"/>
</dbReference>